<accession>A0ABX0Z3B5</accession>
<dbReference type="EMBL" id="JAATEO010000007">
    <property type="protein sequence ID" value="NJP31963.1"/>
    <property type="molecule type" value="Genomic_DNA"/>
</dbReference>
<keyword evidence="1" id="KW-0472">Membrane</keyword>
<keyword evidence="1" id="KW-0812">Transmembrane</keyword>
<evidence type="ECO:0000256" key="1">
    <source>
        <dbReference type="SAM" id="Phobius"/>
    </source>
</evidence>
<feature type="transmembrane region" description="Helical" evidence="1">
    <location>
        <begin position="57"/>
        <end position="80"/>
    </location>
</feature>
<feature type="transmembrane region" description="Helical" evidence="1">
    <location>
        <begin position="27"/>
        <end position="45"/>
    </location>
</feature>
<keyword evidence="3" id="KW-1185">Reference proteome</keyword>
<feature type="transmembrane region" description="Helical" evidence="1">
    <location>
        <begin position="86"/>
        <end position="105"/>
    </location>
</feature>
<name>A0ABX0Z3B5_9ACTN</name>
<organism evidence="2 3">
    <name type="scientific">Micromonospora thermarum</name>
    <dbReference type="NCBI Taxonomy" id="2720024"/>
    <lineage>
        <taxon>Bacteria</taxon>
        <taxon>Bacillati</taxon>
        <taxon>Actinomycetota</taxon>
        <taxon>Actinomycetes</taxon>
        <taxon>Micromonosporales</taxon>
        <taxon>Micromonosporaceae</taxon>
        <taxon>Micromonospora</taxon>
    </lineage>
</organism>
<keyword evidence="1" id="KW-1133">Transmembrane helix</keyword>
<sequence length="147" mass="15007">MADDLLTPTVAAEAYEVRRTPWRPQSLLYPAVFGGPTAVTVLGLVNGARLGVSRRATMAVAGAGVAALAARIAVTLWLSAAGTERPSRVIGAVAGALAWLAVAAVQKPRFRAYELRGGEPASLWGPGLAAVLVCGFAEAALILAVTS</sequence>
<evidence type="ECO:0000313" key="2">
    <source>
        <dbReference type="EMBL" id="NJP31963.1"/>
    </source>
</evidence>
<protein>
    <submittedName>
        <fullName evidence="2">Uncharacterized protein</fullName>
    </submittedName>
</protein>
<feature type="transmembrane region" description="Helical" evidence="1">
    <location>
        <begin position="126"/>
        <end position="145"/>
    </location>
</feature>
<gene>
    <name evidence="2" type="ORF">HCJ94_08200</name>
</gene>
<comment type="caution">
    <text evidence="2">The sequence shown here is derived from an EMBL/GenBank/DDBJ whole genome shotgun (WGS) entry which is preliminary data.</text>
</comment>
<proteinExistence type="predicted"/>
<reference evidence="2 3" key="1">
    <citation type="submission" date="2020-03" db="EMBL/GenBank/DDBJ databases">
        <title>WGS of actinomycetes isolated from Thailand.</title>
        <authorList>
            <person name="Thawai C."/>
        </authorList>
    </citation>
    <scope>NUCLEOTIDE SEQUENCE [LARGE SCALE GENOMIC DNA]</scope>
    <source>
        <strain evidence="2 3">HSS6-12</strain>
    </source>
</reference>
<dbReference type="Proteomes" id="UP000783871">
    <property type="component" value="Unassembled WGS sequence"/>
</dbReference>
<dbReference type="RefSeq" id="WP_168000371.1">
    <property type="nucleotide sequence ID" value="NZ_JAATEO010000007.1"/>
</dbReference>
<evidence type="ECO:0000313" key="3">
    <source>
        <dbReference type="Proteomes" id="UP000783871"/>
    </source>
</evidence>